<name>A0ABR1T462_9PEZI</name>
<proteinExistence type="predicted"/>
<sequence length="137" mass="13364">MRDAAPVTAHPTSNAAVPRKKLIATALLIASVTEATGIAQWTATGGKRTVTANGTAVGSLAETTGGIETGIETETEMLGQKGAGADLGAAAATATEAETNVIEIGEIATTKTHAVVAGTGARSPAGDPAGEESRPGA</sequence>
<evidence type="ECO:0000313" key="3">
    <source>
        <dbReference type="Proteomes" id="UP001480595"/>
    </source>
</evidence>
<feature type="region of interest" description="Disordered" evidence="1">
    <location>
        <begin position="118"/>
        <end position="137"/>
    </location>
</feature>
<dbReference type="RefSeq" id="XP_066708772.1">
    <property type="nucleotide sequence ID" value="XM_066865643.1"/>
</dbReference>
<dbReference type="Proteomes" id="UP001480595">
    <property type="component" value="Unassembled WGS sequence"/>
</dbReference>
<comment type="caution">
    <text evidence="2">The sequence shown here is derived from an EMBL/GenBank/DDBJ whole genome shotgun (WGS) entry which is preliminary data.</text>
</comment>
<evidence type="ECO:0000313" key="2">
    <source>
        <dbReference type="EMBL" id="KAK8041227.1"/>
    </source>
</evidence>
<dbReference type="GeneID" id="92098706"/>
<accession>A0ABR1T462</accession>
<reference evidence="2 3" key="1">
    <citation type="submission" date="2023-01" db="EMBL/GenBank/DDBJ databases">
        <title>Analysis of 21 Apiospora genomes using comparative genomics revels a genus with tremendous synthesis potential of carbohydrate active enzymes and secondary metabolites.</title>
        <authorList>
            <person name="Sorensen T."/>
        </authorList>
    </citation>
    <scope>NUCLEOTIDE SEQUENCE [LARGE SCALE GENOMIC DNA]</scope>
    <source>
        <strain evidence="2 3">CBS 135458</strain>
    </source>
</reference>
<keyword evidence="3" id="KW-1185">Reference proteome</keyword>
<evidence type="ECO:0000256" key="1">
    <source>
        <dbReference type="SAM" id="MobiDB-lite"/>
    </source>
</evidence>
<gene>
    <name evidence="2" type="ORF">PG994_014234</name>
</gene>
<organism evidence="2 3">
    <name type="scientific">Apiospora phragmitis</name>
    <dbReference type="NCBI Taxonomy" id="2905665"/>
    <lineage>
        <taxon>Eukaryota</taxon>
        <taxon>Fungi</taxon>
        <taxon>Dikarya</taxon>
        <taxon>Ascomycota</taxon>
        <taxon>Pezizomycotina</taxon>
        <taxon>Sordariomycetes</taxon>
        <taxon>Xylariomycetidae</taxon>
        <taxon>Amphisphaeriales</taxon>
        <taxon>Apiosporaceae</taxon>
        <taxon>Apiospora</taxon>
    </lineage>
</organism>
<protein>
    <submittedName>
        <fullName evidence="2">Uncharacterized protein</fullName>
    </submittedName>
</protein>
<dbReference type="EMBL" id="JAQQWL010000015">
    <property type="protein sequence ID" value="KAK8041227.1"/>
    <property type="molecule type" value="Genomic_DNA"/>
</dbReference>